<keyword evidence="7" id="KW-1185">Reference proteome</keyword>
<evidence type="ECO:0000313" key="7">
    <source>
        <dbReference type="Proteomes" id="UP001058098"/>
    </source>
</evidence>
<dbReference type="Gene3D" id="3.40.50.1820">
    <property type="entry name" value="alpha/beta hydrolase"/>
    <property type="match status" value="1"/>
</dbReference>
<dbReference type="InterPro" id="IPR010941">
    <property type="entry name" value="PhaC_N"/>
</dbReference>
<dbReference type="EMBL" id="CP062229">
    <property type="protein sequence ID" value="UVC12962.1"/>
    <property type="molecule type" value="Genomic_DNA"/>
</dbReference>
<dbReference type="RefSeq" id="WP_258116668.1">
    <property type="nucleotide sequence ID" value="NZ_CP062229.1"/>
</dbReference>
<name>A0ABY5QR50_9HYPH</name>
<dbReference type="InterPro" id="IPR051321">
    <property type="entry name" value="PHA/PHB_synthase"/>
</dbReference>
<dbReference type="PANTHER" id="PTHR36837">
    <property type="entry name" value="POLY(3-HYDROXYALKANOATE) POLYMERASE SUBUNIT PHAC"/>
    <property type="match status" value="1"/>
</dbReference>
<keyword evidence="3" id="KW-0808">Transferase</keyword>
<evidence type="ECO:0000256" key="1">
    <source>
        <dbReference type="ARBA" id="ARBA00004496"/>
    </source>
</evidence>
<keyword evidence="4" id="KW-0012">Acyltransferase</keyword>
<evidence type="ECO:0000259" key="5">
    <source>
        <dbReference type="Pfam" id="PF07167"/>
    </source>
</evidence>
<evidence type="ECO:0000256" key="4">
    <source>
        <dbReference type="ARBA" id="ARBA00023315"/>
    </source>
</evidence>
<organism evidence="6 7">
    <name type="scientific">Mesorhizobium onobrychidis</name>
    <dbReference type="NCBI Taxonomy" id="2775404"/>
    <lineage>
        <taxon>Bacteria</taxon>
        <taxon>Pseudomonadati</taxon>
        <taxon>Pseudomonadota</taxon>
        <taxon>Alphaproteobacteria</taxon>
        <taxon>Hyphomicrobiales</taxon>
        <taxon>Phyllobacteriaceae</taxon>
        <taxon>Mesorhizobium</taxon>
    </lineage>
</organism>
<comment type="subcellular location">
    <subcellularLocation>
        <location evidence="1">Cytoplasm</location>
    </subcellularLocation>
</comment>
<evidence type="ECO:0000256" key="2">
    <source>
        <dbReference type="ARBA" id="ARBA00022490"/>
    </source>
</evidence>
<protein>
    <submittedName>
        <fullName evidence="6">Class I poly(R)-hydroxyalkanoic acid synthase</fullName>
    </submittedName>
</protein>
<evidence type="ECO:0000313" key="6">
    <source>
        <dbReference type="EMBL" id="UVC12962.1"/>
    </source>
</evidence>
<feature type="domain" description="Poly-beta-hydroxybutyrate polymerase N-terminal" evidence="5">
    <location>
        <begin position="124"/>
        <end position="295"/>
    </location>
</feature>
<dbReference type="NCBIfam" id="TIGR01838">
    <property type="entry name" value="PHA_synth_I"/>
    <property type="match status" value="1"/>
</dbReference>
<gene>
    <name evidence="6" type="primary">phaC</name>
    <name evidence="6" type="ORF">IHQ72_19585</name>
</gene>
<dbReference type="InterPro" id="IPR029058">
    <property type="entry name" value="AB_hydrolase_fold"/>
</dbReference>
<dbReference type="PANTHER" id="PTHR36837:SF5">
    <property type="entry name" value="POLY-3-HYDROXYBUTYRATE SYNTHASE"/>
    <property type="match status" value="1"/>
</dbReference>
<dbReference type="SUPFAM" id="SSF53474">
    <property type="entry name" value="alpha/beta-Hydrolases"/>
    <property type="match status" value="1"/>
</dbReference>
<dbReference type="InterPro" id="IPR010963">
    <property type="entry name" value="PHA_synth_I"/>
</dbReference>
<proteinExistence type="predicted"/>
<sequence>MSKTPDSGKTEDERPSTVEQYLVKDPERFALNMARMIEQAGKAASAWAEPREKGEVRDHVAEPVVDMVKTFSKLSEYWLSDPQRALEAQTRLFSGYMTVWANSIQRLSAGGEDADDAVKPELGDKRFQDPEWGRNAFFDFLKQAYLVTSRWATELVEHADGLDEHTRHKASFYVKQVSNAISPSNFILTNPELFRETIASNGENLVRGMKMLAEDIAAGKGDLKLRQADYSSFEIGKNLATTPGKVVGRSDVAEILQYDPATETVLKRPLLICPPWINKFYILDLNPQKSFIRWAVEQGHTVFVISWINPDERHGTKSWEAYIREGLQYGLDTIEKATGEKDVNAVGYCVGGTLLAAALALMAQEGDHRIKSATFFTTQVDFTYAGDLKVFVDEEQVAAVEKAMNEKGYLDGTKMATAFNMLRSGDLIWPYVVNNYMRGKDPLPFDLLYWNADSTRMAAANHSFYLRNCYLENRLSQGMMELAGRVVSLKDITIPVYNLASKEDHIAPALSVFLGSKYFGGEVDYVMAGSGHIAGVVNPPAAQKYHYWTGGMPAGDFDQWIAKATNHPGSWWPHWQRWIEAKDNTRVPARKPGNHMKTLGDAPGTYVKVRV</sequence>
<reference evidence="6" key="1">
    <citation type="submission" date="2020-09" db="EMBL/GenBank/DDBJ databases">
        <title>Rhizobia associated with sainfoin plants.</title>
        <authorList>
            <person name="Asharfi S."/>
            <person name="Kuzmanovic N."/>
            <person name="Bunk B."/>
            <person name="Sproeer C."/>
            <person name="Becker M."/>
            <person name="Thuenen T."/>
        </authorList>
    </citation>
    <scope>NUCLEOTIDE SEQUENCE</scope>
    <source>
        <strain evidence="6">OM4</strain>
    </source>
</reference>
<evidence type="ECO:0000256" key="3">
    <source>
        <dbReference type="ARBA" id="ARBA00022679"/>
    </source>
</evidence>
<accession>A0ABY5QR50</accession>
<dbReference type="Proteomes" id="UP001058098">
    <property type="component" value="Chromosome"/>
</dbReference>
<keyword evidence="2" id="KW-0963">Cytoplasm</keyword>
<dbReference type="Pfam" id="PF07167">
    <property type="entry name" value="PhaC_N"/>
    <property type="match status" value="1"/>
</dbReference>